<name>Q94GR8_ORYSJ</name>
<evidence type="ECO:0000313" key="2">
    <source>
        <dbReference type="Proteomes" id="UP000000763"/>
    </source>
</evidence>
<dbReference type="EMBL" id="AC087797">
    <property type="protein sequence ID" value="AAK50126.1"/>
    <property type="molecule type" value="Genomic_DNA"/>
</dbReference>
<dbReference type="AlphaFoldDB" id="Q94GR8"/>
<reference evidence="2" key="2">
    <citation type="journal article" date="2008" name="Nucleic Acids Res.">
        <title>The rice annotation project database (RAP-DB): 2008 update.</title>
        <authorList>
            <consortium name="The rice annotation project (RAP)"/>
        </authorList>
    </citation>
    <scope>GENOME REANNOTATION</scope>
    <source>
        <strain evidence="2">cv. Nipponbare</strain>
    </source>
</reference>
<protein>
    <submittedName>
        <fullName evidence="1">Uncharacterized protein</fullName>
    </submittedName>
</protein>
<gene>
    <name evidence="1" type="primary">OSJNBb0022E02.22</name>
</gene>
<organism evidence="1 2">
    <name type="scientific">Oryza sativa subsp. japonica</name>
    <name type="common">Rice</name>
    <dbReference type="NCBI Taxonomy" id="39947"/>
    <lineage>
        <taxon>Eukaryota</taxon>
        <taxon>Viridiplantae</taxon>
        <taxon>Streptophyta</taxon>
        <taxon>Embryophyta</taxon>
        <taxon>Tracheophyta</taxon>
        <taxon>Spermatophyta</taxon>
        <taxon>Magnoliopsida</taxon>
        <taxon>Liliopsida</taxon>
        <taxon>Poales</taxon>
        <taxon>Poaceae</taxon>
        <taxon>BOP clade</taxon>
        <taxon>Oryzoideae</taxon>
        <taxon>Oryzeae</taxon>
        <taxon>Oryzinae</taxon>
        <taxon>Oryza</taxon>
        <taxon>Oryza sativa</taxon>
    </lineage>
</organism>
<accession>Q94GR8</accession>
<evidence type="ECO:0000313" key="1">
    <source>
        <dbReference type="EMBL" id="AAK50126.1"/>
    </source>
</evidence>
<dbReference type="Proteomes" id="UP000000763">
    <property type="component" value="Chromosome 3"/>
</dbReference>
<reference evidence="2" key="1">
    <citation type="journal article" date="2005" name="Nature">
        <title>The map-based sequence of the rice genome.</title>
        <authorList>
            <consortium name="International rice genome sequencing project (IRGSP)"/>
            <person name="Matsumoto T."/>
            <person name="Wu J."/>
            <person name="Kanamori H."/>
            <person name="Katayose Y."/>
            <person name="Fujisawa M."/>
            <person name="Namiki N."/>
            <person name="Mizuno H."/>
            <person name="Yamamoto K."/>
            <person name="Antonio B.A."/>
            <person name="Baba T."/>
            <person name="Sakata K."/>
            <person name="Nagamura Y."/>
            <person name="Aoki H."/>
            <person name="Arikawa K."/>
            <person name="Arita K."/>
            <person name="Bito T."/>
            <person name="Chiden Y."/>
            <person name="Fujitsuka N."/>
            <person name="Fukunaka R."/>
            <person name="Hamada M."/>
            <person name="Harada C."/>
            <person name="Hayashi A."/>
            <person name="Hijishita S."/>
            <person name="Honda M."/>
            <person name="Hosokawa S."/>
            <person name="Ichikawa Y."/>
            <person name="Idonuma A."/>
            <person name="Iijima M."/>
            <person name="Ikeda M."/>
            <person name="Ikeno M."/>
            <person name="Ito K."/>
            <person name="Ito S."/>
            <person name="Ito T."/>
            <person name="Ito Y."/>
            <person name="Ito Y."/>
            <person name="Iwabuchi A."/>
            <person name="Kamiya K."/>
            <person name="Karasawa W."/>
            <person name="Kurita K."/>
            <person name="Katagiri S."/>
            <person name="Kikuta A."/>
            <person name="Kobayashi H."/>
            <person name="Kobayashi N."/>
            <person name="Machita K."/>
            <person name="Maehara T."/>
            <person name="Masukawa M."/>
            <person name="Mizubayashi T."/>
            <person name="Mukai Y."/>
            <person name="Nagasaki H."/>
            <person name="Nagata Y."/>
            <person name="Naito S."/>
            <person name="Nakashima M."/>
            <person name="Nakama Y."/>
            <person name="Nakamichi Y."/>
            <person name="Nakamura M."/>
            <person name="Meguro A."/>
            <person name="Negishi M."/>
            <person name="Ohta I."/>
            <person name="Ohta T."/>
            <person name="Okamoto M."/>
            <person name="Ono N."/>
            <person name="Saji S."/>
            <person name="Sakaguchi M."/>
            <person name="Sakai K."/>
            <person name="Shibata M."/>
            <person name="Shimokawa T."/>
            <person name="Song J."/>
            <person name="Takazaki Y."/>
            <person name="Terasawa K."/>
            <person name="Tsugane M."/>
            <person name="Tsuji K."/>
            <person name="Ueda S."/>
            <person name="Waki K."/>
            <person name="Yamagata H."/>
            <person name="Yamamoto M."/>
            <person name="Yamamoto S."/>
            <person name="Yamane H."/>
            <person name="Yoshiki S."/>
            <person name="Yoshihara R."/>
            <person name="Yukawa K."/>
            <person name="Zhong H."/>
            <person name="Yano M."/>
            <person name="Yuan Q."/>
            <person name="Ouyang S."/>
            <person name="Liu J."/>
            <person name="Jones K.M."/>
            <person name="Gansberger K."/>
            <person name="Moffat K."/>
            <person name="Hill J."/>
            <person name="Bera J."/>
            <person name="Fadrosh D."/>
            <person name="Jin S."/>
            <person name="Johri S."/>
            <person name="Kim M."/>
            <person name="Overton L."/>
            <person name="Reardon M."/>
            <person name="Tsitrin T."/>
            <person name="Vuong H."/>
            <person name="Weaver B."/>
            <person name="Ciecko A."/>
            <person name="Tallon L."/>
            <person name="Jackson J."/>
            <person name="Pai G."/>
            <person name="Aken S.V."/>
            <person name="Utterback T."/>
            <person name="Reidmuller S."/>
            <person name="Feldblyum T."/>
            <person name="Hsiao J."/>
            <person name="Zismann V."/>
            <person name="Iobst S."/>
            <person name="de Vazeille A.R."/>
            <person name="Buell C.R."/>
            <person name="Ying K."/>
            <person name="Li Y."/>
            <person name="Lu T."/>
            <person name="Huang Y."/>
            <person name="Zhao Q."/>
            <person name="Feng Q."/>
            <person name="Zhang L."/>
            <person name="Zhu J."/>
            <person name="Weng Q."/>
            <person name="Mu J."/>
            <person name="Lu Y."/>
            <person name="Fan D."/>
            <person name="Liu Y."/>
            <person name="Guan J."/>
            <person name="Zhang Y."/>
            <person name="Yu S."/>
            <person name="Liu X."/>
            <person name="Zhang Y."/>
            <person name="Hong G."/>
            <person name="Han B."/>
            <person name="Choisne N."/>
            <person name="Demange N."/>
            <person name="Orjeda G."/>
            <person name="Samain S."/>
            <person name="Cattolico L."/>
            <person name="Pelletier E."/>
            <person name="Couloux A."/>
            <person name="Segurens B."/>
            <person name="Wincker P."/>
            <person name="D'Hont A."/>
            <person name="Scarpelli C."/>
            <person name="Weissenbach J."/>
            <person name="Salanoubat M."/>
            <person name="Quetier F."/>
            <person name="Yu Y."/>
            <person name="Kim H.R."/>
            <person name="Rambo T."/>
            <person name="Currie J."/>
            <person name="Collura K."/>
            <person name="Luo M."/>
            <person name="Yang T."/>
            <person name="Ammiraju J.S.S."/>
            <person name="Engler F."/>
            <person name="Soderlund C."/>
            <person name="Wing R.A."/>
            <person name="Palmer L.E."/>
            <person name="de la Bastide M."/>
            <person name="Spiegel L."/>
            <person name="Nascimento L."/>
            <person name="Zutavern T."/>
            <person name="O'Shaughnessy A."/>
            <person name="Dike S."/>
            <person name="Dedhia N."/>
            <person name="Preston R."/>
            <person name="Balija V."/>
            <person name="McCombie W.R."/>
            <person name="Chow T."/>
            <person name="Chen H."/>
            <person name="Chung M."/>
            <person name="Chen C."/>
            <person name="Shaw J."/>
            <person name="Wu H."/>
            <person name="Hsiao K."/>
            <person name="Chao Y."/>
            <person name="Chu M."/>
            <person name="Cheng C."/>
            <person name="Hour A."/>
            <person name="Lee P."/>
            <person name="Lin S."/>
            <person name="Lin Y."/>
            <person name="Liou J."/>
            <person name="Liu S."/>
            <person name="Hsing Y."/>
            <person name="Raghuvanshi S."/>
            <person name="Mohanty A."/>
            <person name="Bharti A.K."/>
            <person name="Gaur A."/>
            <person name="Gupta V."/>
            <person name="Kumar D."/>
            <person name="Ravi V."/>
            <person name="Vij S."/>
            <person name="Kapur A."/>
            <person name="Khurana P."/>
            <person name="Khurana P."/>
            <person name="Khurana J.P."/>
            <person name="Tyagi A.K."/>
            <person name="Gaikwad K."/>
            <person name="Singh A."/>
            <person name="Dalal V."/>
            <person name="Srivastava S."/>
            <person name="Dixit A."/>
            <person name="Pal A.K."/>
            <person name="Ghazi I.A."/>
            <person name="Yadav M."/>
            <person name="Pandit A."/>
            <person name="Bhargava A."/>
            <person name="Sureshbabu K."/>
            <person name="Batra K."/>
            <person name="Sharma T.R."/>
            <person name="Mohapatra T."/>
            <person name="Singh N.K."/>
            <person name="Messing J."/>
            <person name="Nelson A.B."/>
            <person name="Fuks G."/>
            <person name="Kavchok S."/>
            <person name="Keizer G."/>
            <person name="Linton E."/>
            <person name="Llaca V."/>
            <person name="Song R."/>
            <person name="Tanyolac B."/>
            <person name="Young S."/>
            <person name="Ho-Il K."/>
            <person name="Hahn J.H."/>
            <person name="Sangsakoo G."/>
            <person name="Vanavichit A."/>
            <person name="de Mattos Luiz.A.T."/>
            <person name="Zimmer P.D."/>
            <person name="Malone G."/>
            <person name="Dellagostin O."/>
            <person name="de Oliveira A.C."/>
            <person name="Bevan M."/>
            <person name="Bancroft I."/>
            <person name="Minx P."/>
            <person name="Cordum H."/>
            <person name="Wilson R."/>
            <person name="Cheng Z."/>
            <person name="Jin W."/>
            <person name="Jiang J."/>
            <person name="Leong S.A."/>
            <person name="Iwama H."/>
            <person name="Gojobori T."/>
            <person name="Itoh T."/>
            <person name="Niimura Y."/>
            <person name="Fujii Y."/>
            <person name="Habara T."/>
            <person name="Sakai H."/>
            <person name="Sato Y."/>
            <person name="Wilson G."/>
            <person name="Kumar K."/>
            <person name="McCouch S."/>
            <person name="Juretic N."/>
            <person name="Hoen D."/>
            <person name="Wright S."/>
            <person name="Bruskiewich R."/>
            <person name="Bureau T."/>
            <person name="Miyao A."/>
            <person name="Hirochika H."/>
            <person name="Nishikawa T."/>
            <person name="Kadowaki K."/>
            <person name="Sugiura M."/>
            <person name="Burr B."/>
            <person name="Sasaki T."/>
        </authorList>
    </citation>
    <scope>NUCLEOTIDE SEQUENCE [LARGE SCALE GENOMIC DNA]</scope>
    <source>
        <strain evidence="2">cv. Nipponbare</strain>
    </source>
</reference>
<proteinExistence type="predicted"/>
<sequence>MVISGAWGMLQVKGRCRGGGVLAGGGADTVEVGGGGWKRRGGGGGRAAVSANARWMGRNAALRRE</sequence>